<dbReference type="Gene3D" id="1.20.1250.10">
    <property type="match status" value="1"/>
</dbReference>
<name>A0A6I9PXH3_9TELE</name>
<evidence type="ECO:0000256" key="3">
    <source>
        <dbReference type="ARBA" id="ARBA00019464"/>
    </source>
</evidence>
<proteinExistence type="inferred from homology"/>
<keyword evidence="11" id="KW-1185">Reference proteome</keyword>
<gene>
    <name evidence="12" type="primary">LOC104965305</name>
</gene>
<keyword evidence="6" id="KW-0964">Secreted</keyword>
<dbReference type="GO" id="GO:0030154">
    <property type="term" value="P:cell differentiation"/>
    <property type="evidence" value="ECO:0007669"/>
    <property type="project" value="InterPro"/>
</dbReference>
<evidence type="ECO:0000313" key="12">
    <source>
        <dbReference type="RefSeq" id="XP_010792565.1"/>
    </source>
</evidence>
<dbReference type="InterPro" id="IPR009079">
    <property type="entry name" value="4_helix_cytokine-like_core"/>
</dbReference>
<feature type="region of interest" description="Disordered" evidence="10">
    <location>
        <begin position="22"/>
        <end position="76"/>
    </location>
</feature>
<evidence type="ECO:0000313" key="11">
    <source>
        <dbReference type="Proteomes" id="UP000504611"/>
    </source>
</evidence>
<reference evidence="12" key="1">
    <citation type="submission" date="2025-08" db="UniProtKB">
        <authorList>
            <consortium name="RefSeq"/>
        </authorList>
    </citation>
    <scope>IDENTIFICATION</scope>
    <source>
        <tissue evidence="12">Muscle</tissue>
    </source>
</reference>
<organism evidence="11 12">
    <name type="scientific">Notothenia coriiceps</name>
    <name type="common">black rockcod</name>
    <dbReference type="NCBI Taxonomy" id="8208"/>
    <lineage>
        <taxon>Eukaryota</taxon>
        <taxon>Metazoa</taxon>
        <taxon>Chordata</taxon>
        <taxon>Craniata</taxon>
        <taxon>Vertebrata</taxon>
        <taxon>Euteleostomi</taxon>
        <taxon>Actinopterygii</taxon>
        <taxon>Neopterygii</taxon>
        <taxon>Teleostei</taxon>
        <taxon>Neoteleostei</taxon>
        <taxon>Acanthomorphata</taxon>
        <taxon>Eupercaria</taxon>
        <taxon>Perciformes</taxon>
        <taxon>Notothenioidei</taxon>
        <taxon>Nototheniidae</taxon>
        <taxon>Notothenia</taxon>
    </lineage>
</organism>
<feature type="compositionally biased region" description="Basic and acidic residues" evidence="10">
    <location>
        <begin position="47"/>
        <end position="76"/>
    </location>
</feature>
<accession>A0A6I9PXH3</accession>
<protein>
    <recommendedName>
        <fullName evidence="3">Interleukin-6</fullName>
    </recommendedName>
</protein>
<comment type="subcellular location">
    <subcellularLocation>
        <location evidence="1">Secreted</location>
    </subcellularLocation>
</comment>
<keyword evidence="8" id="KW-1015">Disulfide bond</keyword>
<evidence type="ECO:0000256" key="2">
    <source>
        <dbReference type="ARBA" id="ARBA00007432"/>
    </source>
</evidence>
<dbReference type="SMART" id="SM00126">
    <property type="entry name" value="IL6"/>
    <property type="match status" value="1"/>
</dbReference>
<dbReference type="GO" id="GO:0006953">
    <property type="term" value="P:acute-phase response"/>
    <property type="evidence" value="ECO:0007669"/>
    <property type="project" value="UniProtKB-KW"/>
</dbReference>
<evidence type="ECO:0000256" key="4">
    <source>
        <dbReference type="ARBA" id="ARBA00022486"/>
    </source>
</evidence>
<evidence type="ECO:0000256" key="1">
    <source>
        <dbReference type="ARBA" id="ARBA00004613"/>
    </source>
</evidence>
<dbReference type="OrthoDB" id="8943569at2759"/>
<dbReference type="Proteomes" id="UP000504611">
    <property type="component" value="Unplaced"/>
</dbReference>
<evidence type="ECO:0000256" key="8">
    <source>
        <dbReference type="ARBA" id="ARBA00023157"/>
    </source>
</evidence>
<dbReference type="Pfam" id="PF00489">
    <property type="entry name" value="IL6"/>
    <property type="match status" value="1"/>
</dbReference>
<dbReference type="InterPro" id="IPR030473">
    <property type="entry name" value="IL6/GCSF/MGF_CS"/>
</dbReference>
<dbReference type="GO" id="GO:0005138">
    <property type="term" value="F:interleukin-6 receptor binding"/>
    <property type="evidence" value="ECO:0007669"/>
    <property type="project" value="InterPro"/>
</dbReference>
<evidence type="ECO:0000256" key="10">
    <source>
        <dbReference type="SAM" id="MobiDB-lite"/>
    </source>
</evidence>
<dbReference type="SUPFAM" id="SSF47266">
    <property type="entry name" value="4-helical cytokines"/>
    <property type="match status" value="1"/>
</dbReference>
<comment type="function">
    <text evidence="9">Cytokine with a wide variety of biological functions in immunity, tissue regeneration, and metabolism. Binds to IL6R, then the complex associates to the signaling subunit IL6ST/gp130 to trigger the intracellular IL6-signaling pathway. The interaction with the membrane-bound IL6R and IL6ST stimulates 'classic signaling', whereas the binding of IL6 and soluble IL6R to IL6ST stimulates 'trans-signaling'. Alternatively, 'cluster signaling' occurs when membrane-bound IL6:IL6R complexes on transmitter cells activate IL6ST receptors on neighboring receiver cells.</text>
</comment>
<dbReference type="GO" id="GO:0005615">
    <property type="term" value="C:extracellular space"/>
    <property type="evidence" value="ECO:0007669"/>
    <property type="project" value="UniProtKB-KW"/>
</dbReference>
<dbReference type="PROSITE" id="PS00254">
    <property type="entry name" value="INTERLEUKIN_6"/>
    <property type="match status" value="1"/>
</dbReference>
<dbReference type="GO" id="GO:0006955">
    <property type="term" value="P:immune response"/>
    <property type="evidence" value="ECO:0007669"/>
    <property type="project" value="InterPro"/>
</dbReference>
<comment type="similarity">
    <text evidence="2">Belongs to the IL-6 superfamily.</text>
</comment>
<dbReference type="GO" id="GO:0005125">
    <property type="term" value="F:cytokine activity"/>
    <property type="evidence" value="ECO:0007669"/>
    <property type="project" value="UniProtKB-KW"/>
</dbReference>
<evidence type="ECO:0000256" key="5">
    <source>
        <dbReference type="ARBA" id="ARBA00022514"/>
    </source>
</evidence>
<evidence type="ECO:0000256" key="7">
    <source>
        <dbReference type="ARBA" id="ARBA00023030"/>
    </source>
</evidence>
<evidence type="ECO:0000256" key="9">
    <source>
        <dbReference type="ARBA" id="ARBA00023441"/>
    </source>
</evidence>
<evidence type="ECO:0000256" key="6">
    <source>
        <dbReference type="ARBA" id="ARBA00022525"/>
    </source>
</evidence>
<keyword evidence="5" id="KW-0202">Cytokine</keyword>
<dbReference type="PANTHER" id="PTHR48494:SF1">
    <property type="entry name" value="INTERLEUKIN-6"/>
    <property type="match status" value="1"/>
</dbReference>
<dbReference type="AlphaFoldDB" id="A0A6I9PXH3"/>
<dbReference type="InterPro" id="IPR003574">
    <property type="entry name" value="IL-6-like"/>
</dbReference>
<dbReference type="GeneID" id="104965305"/>
<sequence length="304" mass="34107">MASSGHQMALCSYHLPGFNNTHQTETARPSPVVSPRCFPATATGSVEEERRGAAAGPMEKKQESSHHYGSLERTEWSKDTKKPDAFWLSALMLCALLLCALGAHAEDAPTDSPAAGDPSGEEEEAGPSDLLSTSGVWDLILGSTRRHQKEFEDEFHNQVKYEFLEDYKVSSLPERCPYSNFTKEACLQTMVQGLQIYTVLLRQVEKEYPNSLICAEVRTYSGQLIDLIKRKMRNPGQVTALTSSQEVQLLNELDNPNTFQRKMTAHNILRQLHYFLLKGKRAITKREKIRGTMANDSLGIFRIL</sequence>
<keyword evidence="7" id="KW-0339">Growth factor</keyword>
<dbReference type="GO" id="GO:0008083">
    <property type="term" value="F:growth factor activity"/>
    <property type="evidence" value="ECO:0007669"/>
    <property type="project" value="UniProtKB-KW"/>
</dbReference>
<keyword evidence="4" id="KW-0011">Acute phase</keyword>
<dbReference type="PANTHER" id="PTHR48494">
    <property type="entry name" value="INTERLEUKIN-6"/>
    <property type="match status" value="1"/>
</dbReference>
<dbReference type="InterPro" id="IPR030474">
    <property type="entry name" value="IL-6/GCSF/MGF"/>
</dbReference>
<dbReference type="KEGG" id="ncc:104965305"/>
<feature type="region of interest" description="Disordered" evidence="10">
    <location>
        <begin position="107"/>
        <end position="131"/>
    </location>
</feature>
<dbReference type="RefSeq" id="XP_010792565.1">
    <property type="nucleotide sequence ID" value="XM_010794263.1"/>
</dbReference>